<protein>
    <recommendedName>
        <fullName evidence="4">Chromosome partitioning protein ParA</fullName>
    </recommendedName>
</protein>
<proteinExistence type="predicted"/>
<keyword evidence="1" id="KW-0175">Coiled coil</keyword>
<reference evidence="3" key="1">
    <citation type="journal article" date="2019" name="Int. J. Syst. Evol. Microbiol.">
        <title>The Global Catalogue of Microorganisms (GCM) 10K type strain sequencing project: providing services to taxonomists for standard genome sequencing and annotation.</title>
        <authorList>
            <consortium name="The Broad Institute Genomics Platform"/>
            <consortium name="The Broad Institute Genome Sequencing Center for Infectious Disease"/>
            <person name="Wu L."/>
            <person name="Ma J."/>
        </authorList>
    </citation>
    <scope>NUCLEOTIDE SEQUENCE [LARGE SCALE GENOMIC DNA]</scope>
    <source>
        <strain evidence="3">CCUG 62952</strain>
    </source>
</reference>
<feature type="coiled-coil region" evidence="1">
    <location>
        <begin position="32"/>
        <end position="125"/>
    </location>
</feature>
<evidence type="ECO:0000256" key="1">
    <source>
        <dbReference type="SAM" id="Coils"/>
    </source>
</evidence>
<comment type="caution">
    <text evidence="2">The sequence shown here is derived from an EMBL/GenBank/DDBJ whole genome shotgun (WGS) entry which is preliminary data.</text>
</comment>
<evidence type="ECO:0000313" key="2">
    <source>
        <dbReference type="EMBL" id="MFD0861739.1"/>
    </source>
</evidence>
<sequence length="294" mass="33287">MESSKSNKGFKVALGVLAALLLGSVVFGTKLYSDQKQVAMNLEEDKKELIKEYEDIKLDMEEMEAENDILNQDLADFRMRIDKYVDSLKSAKADVAYLRRFRKQVRILKDERKRLMAENDSLRSSNRLLTLERDSTLLALDAERQFTDSLAVQNLELAKIVAEGSAITLSGLNAEGIKVRSSGKLVSTERAKRADKVRVCFSLSENKIAKSGDRMFYLQVLDPNNNVLGENAILSEGEESLNYSKKTKFFYENQVLDVCDYIDPASGTELAKGRYIVNIFEDFKLVSQTEFTLK</sequence>
<evidence type="ECO:0000313" key="3">
    <source>
        <dbReference type="Proteomes" id="UP001596978"/>
    </source>
</evidence>
<dbReference type="EMBL" id="JBHTJH010000004">
    <property type="protein sequence ID" value="MFD0861739.1"/>
    <property type="molecule type" value="Genomic_DNA"/>
</dbReference>
<name>A0ABW3CXY7_9FLAO</name>
<organism evidence="2 3">
    <name type="scientific">Sungkyunkwania multivorans</name>
    <dbReference type="NCBI Taxonomy" id="1173618"/>
    <lineage>
        <taxon>Bacteria</taxon>
        <taxon>Pseudomonadati</taxon>
        <taxon>Bacteroidota</taxon>
        <taxon>Flavobacteriia</taxon>
        <taxon>Flavobacteriales</taxon>
        <taxon>Flavobacteriaceae</taxon>
        <taxon>Sungkyunkwania</taxon>
    </lineage>
</organism>
<keyword evidence="3" id="KW-1185">Reference proteome</keyword>
<gene>
    <name evidence="2" type="ORF">ACFQ1M_05940</name>
</gene>
<accession>A0ABW3CXY7</accession>
<dbReference type="Proteomes" id="UP001596978">
    <property type="component" value="Unassembled WGS sequence"/>
</dbReference>
<dbReference type="RefSeq" id="WP_386405318.1">
    <property type="nucleotide sequence ID" value="NZ_JBHTJH010000004.1"/>
</dbReference>
<evidence type="ECO:0008006" key="4">
    <source>
        <dbReference type="Google" id="ProtNLM"/>
    </source>
</evidence>